<sequence>MEDLNDVGPISVGVGVLLEAGTGVGAGAEGELMYMRANFERVVGSKGSVNGLFRFDDLDVLNGGGQRKKKLRMGKGVKATSLNEEWMELKRKSSNERLRLQIEDLEVVLKLSRLIQVIRSSQHQIRSSRPSNAREKDK</sequence>
<accession>A0ACC0B6Q8</accession>
<keyword evidence="2" id="KW-1185">Reference proteome</keyword>
<dbReference type="EMBL" id="CM044704">
    <property type="protein sequence ID" value="KAI5668328.1"/>
    <property type="molecule type" value="Genomic_DNA"/>
</dbReference>
<gene>
    <name evidence="1" type="ORF">M9H77_18181</name>
</gene>
<name>A0ACC0B6Q8_CATRO</name>
<comment type="caution">
    <text evidence="1">The sequence shown here is derived from an EMBL/GenBank/DDBJ whole genome shotgun (WGS) entry which is preliminary data.</text>
</comment>
<organism evidence="1 2">
    <name type="scientific">Catharanthus roseus</name>
    <name type="common">Madagascar periwinkle</name>
    <name type="synonym">Vinca rosea</name>
    <dbReference type="NCBI Taxonomy" id="4058"/>
    <lineage>
        <taxon>Eukaryota</taxon>
        <taxon>Viridiplantae</taxon>
        <taxon>Streptophyta</taxon>
        <taxon>Embryophyta</taxon>
        <taxon>Tracheophyta</taxon>
        <taxon>Spermatophyta</taxon>
        <taxon>Magnoliopsida</taxon>
        <taxon>eudicotyledons</taxon>
        <taxon>Gunneridae</taxon>
        <taxon>Pentapetalae</taxon>
        <taxon>asterids</taxon>
        <taxon>lamiids</taxon>
        <taxon>Gentianales</taxon>
        <taxon>Apocynaceae</taxon>
        <taxon>Rauvolfioideae</taxon>
        <taxon>Vinceae</taxon>
        <taxon>Catharanthinae</taxon>
        <taxon>Catharanthus</taxon>
    </lineage>
</organism>
<reference evidence="2" key="1">
    <citation type="journal article" date="2023" name="Nat. Plants">
        <title>Single-cell RNA sequencing provides a high-resolution roadmap for understanding the multicellular compartmentation of specialized metabolism.</title>
        <authorList>
            <person name="Sun S."/>
            <person name="Shen X."/>
            <person name="Li Y."/>
            <person name="Li Y."/>
            <person name="Wang S."/>
            <person name="Li R."/>
            <person name="Zhang H."/>
            <person name="Shen G."/>
            <person name="Guo B."/>
            <person name="Wei J."/>
            <person name="Xu J."/>
            <person name="St-Pierre B."/>
            <person name="Chen S."/>
            <person name="Sun C."/>
        </authorList>
    </citation>
    <scope>NUCLEOTIDE SEQUENCE [LARGE SCALE GENOMIC DNA]</scope>
</reference>
<evidence type="ECO:0000313" key="1">
    <source>
        <dbReference type="EMBL" id="KAI5668328.1"/>
    </source>
</evidence>
<protein>
    <submittedName>
        <fullName evidence="1">Uncharacterized protein</fullName>
    </submittedName>
</protein>
<proteinExistence type="predicted"/>
<dbReference type="Proteomes" id="UP001060085">
    <property type="component" value="Linkage Group LG04"/>
</dbReference>
<evidence type="ECO:0000313" key="2">
    <source>
        <dbReference type="Proteomes" id="UP001060085"/>
    </source>
</evidence>